<evidence type="ECO:0000313" key="3">
    <source>
        <dbReference type="Proteomes" id="UP000218598"/>
    </source>
</evidence>
<dbReference type="Proteomes" id="UP000218598">
    <property type="component" value="Unassembled WGS sequence"/>
</dbReference>
<keyword evidence="3" id="KW-1185">Reference proteome</keyword>
<feature type="transmembrane region" description="Helical" evidence="1">
    <location>
        <begin position="94"/>
        <end position="116"/>
    </location>
</feature>
<sequence length="418" mass="44960">MQLSLAFGAVPFADGDRGVGVRLAAALGVLMLGAIIWASTLAGFHRDLRDPRRLDDAVIVAHRPRQLAIIVSWVAMALTVISLIAFGISASAQAQGGLAASLLLTVLVALPVATALPGLSRRYAEGAGVIAVSPAGLTIATARGDAPEPVPWSRVGTVRPSRSAAGSLVNVGCGVRDAPDGLGARVRWRPGAQRAVARWAAEGFVPTAAEVRALDLESSWSPDPDALPRSRGGRRAGLAALAWALLACLLMVVGFLAVIVQGDESWWVGLLLVWAPVLGAVILAPRLWRELRTGQRRCATITSQGWFDLLHGQGLVRWEHIERIEVHQRHTVVLTRGSAPPFRHRDLGNRLNHRLEDAMRSSPRPLPSAGPLFREIGPHHLPYRPETRAFDLVDRAAEVGGIDVRRPPTFEEMRGPRH</sequence>
<keyword evidence="1" id="KW-0472">Membrane</keyword>
<gene>
    <name evidence="2" type="ORF">CIK66_14525</name>
</gene>
<feature type="transmembrane region" description="Helical" evidence="1">
    <location>
        <begin position="25"/>
        <end position="45"/>
    </location>
</feature>
<proteinExistence type="predicted"/>
<dbReference type="AlphaFoldDB" id="A0A2A3YG11"/>
<evidence type="ECO:0000256" key="1">
    <source>
        <dbReference type="SAM" id="Phobius"/>
    </source>
</evidence>
<dbReference type="OrthoDB" id="4793128at2"/>
<organism evidence="2 3">
    <name type="scientific">Brachybacterium alimentarium</name>
    <dbReference type="NCBI Taxonomy" id="47845"/>
    <lineage>
        <taxon>Bacteria</taxon>
        <taxon>Bacillati</taxon>
        <taxon>Actinomycetota</taxon>
        <taxon>Actinomycetes</taxon>
        <taxon>Micrococcales</taxon>
        <taxon>Dermabacteraceae</taxon>
        <taxon>Brachybacterium</taxon>
    </lineage>
</organism>
<keyword evidence="1" id="KW-1133">Transmembrane helix</keyword>
<name>A0A2A3YG11_9MICO</name>
<feature type="transmembrane region" description="Helical" evidence="1">
    <location>
        <begin position="266"/>
        <end position="288"/>
    </location>
</feature>
<feature type="transmembrane region" description="Helical" evidence="1">
    <location>
        <begin position="66"/>
        <end position="88"/>
    </location>
</feature>
<evidence type="ECO:0000313" key="2">
    <source>
        <dbReference type="EMBL" id="PCC38250.1"/>
    </source>
</evidence>
<accession>A0A2A3YG11</accession>
<dbReference type="EMBL" id="NRGR01000024">
    <property type="protein sequence ID" value="PCC38250.1"/>
    <property type="molecule type" value="Genomic_DNA"/>
</dbReference>
<comment type="caution">
    <text evidence="2">The sequence shown here is derived from an EMBL/GenBank/DDBJ whole genome shotgun (WGS) entry which is preliminary data.</text>
</comment>
<keyword evidence="1" id="KW-0812">Transmembrane</keyword>
<feature type="transmembrane region" description="Helical" evidence="1">
    <location>
        <begin position="238"/>
        <end position="260"/>
    </location>
</feature>
<reference evidence="2 3" key="1">
    <citation type="journal article" date="2017" name="Elife">
        <title>Extensive horizontal gene transfer in cheese-associated bacteria.</title>
        <authorList>
            <person name="Bonham K.S."/>
            <person name="Wolfe B.E."/>
            <person name="Dutton R.J."/>
        </authorList>
    </citation>
    <scope>NUCLEOTIDE SEQUENCE [LARGE SCALE GENOMIC DNA]</scope>
    <source>
        <strain evidence="2 3">341_9</strain>
    </source>
</reference>
<protein>
    <submittedName>
        <fullName evidence="2">Uncharacterized protein</fullName>
    </submittedName>
</protein>
<dbReference type="RefSeq" id="WP_096197607.1">
    <property type="nucleotide sequence ID" value="NZ_NRGR01000024.1"/>
</dbReference>